<feature type="compositionally biased region" description="Basic residues" evidence="1">
    <location>
        <begin position="570"/>
        <end position="584"/>
    </location>
</feature>
<keyword evidence="3" id="KW-1185">Reference proteome</keyword>
<feature type="compositionally biased region" description="Basic residues" evidence="1">
    <location>
        <begin position="304"/>
        <end position="327"/>
    </location>
</feature>
<feature type="compositionally biased region" description="Basic residues" evidence="1">
    <location>
        <begin position="255"/>
        <end position="294"/>
    </location>
</feature>
<feature type="compositionally biased region" description="Basic residues" evidence="1">
    <location>
        <begin position="95"/>
        <end position="149"/>
    </location>
</feature>
<accession>A0ABY0N0B3</accession>
<feature type="region of interest" description="Disordered" evidence="1">
    <location>
        <begin position="555"/>
        <end position="598"/>
    </location>
</feature>
<evidence type="ECO:0000313" key="3">
    <source>
        <dbReference type="Proteomes" id="UP000198717"/>
    </source>
</evidence>
<feature type="compositionally biased region" description="Basic residues" evidence="1">
    <location>
        <begin position="162"/>
        <end position="191"/>
    </location>
</feature>
<feature type="compositionally biased region" description="Basic residues" evidence="1">
    <location>
        <begin position="53"/>
        <end position="87"/>
    </location>
</feature>
<dbReference type="Proteomes" id="UP000198717">
    <property type="component" value="Unassembled WGS sequence"/>
</dbReference>
<feature type="region of interest" description="Disordered" evidence="1">
    <location>
        <begin position="27"/>
        <end position="212"/>
    </location>
</feature>
<sequence>MRPRHCRYTRHGRRPCARHAWRHPTVWPRNRGQSRRGRRTYRHHPWWNSHPSGRGRRRCAQHPRRNLRASSPHARRAMHRRQSRRGGRPNPGPLLRHRRPRPRRRAHHARRSRHRLKPRRRRRPSPHHPRRHRSARMRRWPREHPRRNTHPLARPRSPLSRRPGRRRSGAHRRKRRPSRHTLPRRQPRRLRPSTAPLRSHRHGRGHSNAWRGNTPIEVLGHSRHVLDDLALLQHLPFLQEVNLLRGRLLQRERRRRDGTRRLRRRESRRRGRPRSAPHWRQRRRHGHLGRHRPHPAVLPEINPRHRRRGRRQRVQRMRAPRHGRRPPARAGILGLRVRVIAAQVLPGREPTEHPFRLGLRSHGRGRRRRHAQRGGHRRERHGRGPIRTLRRGHLDETRLALDAVAKLLELEQPQLRRDVRNDAQTGDEPQRIRVLDFQRAGHGHLQPPAFLLQREGLVLLRHRRGKQLQHRVRCRHEVRFLRHRVAAHLPQHHGQGVDVEDVQLDKVGAQPSTVDELGPEGFVELRLRDEALADQDRSELFGHVRPILDAFSATETPLPPHGRCMPARPHDRRHRHLRRVKPRPGSKPLAATENQYSP</sequence>
<feature type="region of interest" description="Disordered" evidence="1">
    <location>
        <begin position="255"/>
        <end position="328"/>
    </location>
</feature>
<name>A0ABY0N0B3_9BACT</name>
<proteinExistence type="predicted"/>
<organism evidence="2 3">
    <name type="scientific">Myxococcus virescens</name>
    <dbReference type="NCBI Taxonomy" id="83456"/>
    <lineage>
        <taxon>Bacteria</taxon>
        <taxon>Pseudomonadati</taxon>
        <taxon>Myxococcota</taxon>
        <taxon>Myxococcia</taxon>
        <taxon>Myxococcales</taxon>
        <taxon>Cystobacterineae</taxon>
        <taxon>Myxococcaceae</taxon>
        <taxon>Myxococcus</taxon>
    </lineage>
</organism>
<dbReference type="EMBL" id="FNAJ01000012">
    <property type="protein sequence ID" value="SDE79941.1"/>
    <property type="molecule type" value="Genomic_DNA"/>
</dbReference>
<feature type="compositionally biased region" description="Low complexity" evidence="1">
    <location>
        <begin position="150"/>
        <end position="161"/>
    </location>
</feature>
<evidence type="ECO:0000256" key="1">
    <source>
        <dbReference type="SAM" id="MobiDB-lite"/>
    </source>
</evidence>
<evidence type="ECO:0000313" key="2">
    <source>
        <dbReference type="EMBL" id="SDE79941.1"/>
    </source>
</evidence>
<feature type="compositionally biased region" description="Basic residues" evidence="1">
    <location>
        <begin position="359"/>
        <end position="387"/>
    </location>
</feature>
<protein>
    <submittedName>
        <fullName evidence="2">Uncharacterized protein</fullName>
    </submittedName>
</protein>
<feature type="region of interest" description="Disordered" evidence="1">
    <location>
        <begin position="351"/>
        <end position="387"/>
    </location>
</feature>
<comment type="caution">
    <text evidence="2">The sequence shown here is derived from an EMBL/GenBank/DDBJ whole genome shotgun (WGS) entry which is preliminary data.</text>
</comment>
<gene>
    <name evidence="2" type="ORF">SAMN04488504_11247</name>
</gene>
<feature type="compositionally biased region" description="Basic residues" evidence="1">
    <location>
        <begin position="32"/>
        <end position="45"/>
    </location>
</feature>
<reference evidence="2 3" key="1">
    <citation type="submission" date="2016-10" db="EMBL/GenBank/DDBJ databases">
        <authorList>
            <person name="Varghese N."/>
            <person name="Submissions S."/>
        </authorList>
    </citation>
    <scope>NUCLEOTIDE SEQUENCE [LARGE SCALE GENOMIC DNA]</scope>
    <source>
        <strain evidence="2 3">DSM 2260</strain>
    </source>
</reference>